<evidence type="ECO:0000256" key="4">
    <source>
        <dbReference type="ARBA" id="ARBA00023163"/>
    </source>
</evidence>
<dbReference type="EMBL" id="FNDD01000002">
    <property type="protein sequence ID" value="SDG77464.1"/>
    <property type="molecule type" value="Genomic_DNA"/>
</dbReference>
<comment type="similarity">
    <text evidence="1">Belongs to the LysR transcriptional regulatory family.</text>
</comment>
<dbReference type="FunFam" id="1.10.10.10:FF:000001">
    <property type="entry name" value="LysR family transcriptional regulator"/>
    <property type="match status" value="1"/>
</dbReference>
<keyword evidence="4" id="KW-0804">Transcription</keyword>
<sequence>MLSSQDLHFFHVVATSSSLSAAAKKLSVTAPTVTQRLQNLEAKLGLKLVERSSRSFKLTDSGHKLESRCKTILDDIDALTHEIKGEQDALSGTLTVLAPVGFGEKHIAPLIGAFSLDYPQLKIRLLMSDSPDIESFPDADIVIYIGELRHSSMKRIVLAKNRRLVCASPQYLAAAGPIETPECLNRQHCIALVENNEDTMQWPFTHKHTGARINVRIKPRLECNVADAVKVWALNGLGIIHRSEWDVAQEIKAGLLSEILTDYRLPDADIVALLTDSEYDRPKRVNVFIEFLKASLASLNQDSAIA</sequence>
<evidence type="ECO:0000256" key="1">
    <source>
        <dbReference type="ARBA" id="ARBA00009437"/>
    </source>
</evidence>
<dbReference type="PANTHER" id="PTHR30537">
    <property type="entry name" value="HTH-TYPE TRANSCRIPTIONAL REGULATOR"/>
    <property type="match status" value="1"/>
</dbReference>
<evidence type="ECO:0000259" key="5">
    <source>
        <dbReference type="PROSITE" id="PS50931"/>
    </source>
</evidence>
<dbReference type="Pfam" id="PF00126">
    <property type="entry name" value="HTH_1"/>
    <property type="match status" value="1"/>
</dbReference>
<dbReference type="InterPro" id="IPR036388">
    <property type="entry name" value="WH-like_DNA-bd_sf"/>
</dbReference>
<name>A0A1G7XXX3_9VIBR</name>
<organism evidence="7 8">
    <name type="scientific">Vibrio xiamenensis</name>
    <dbReference type="NCBI Taxonomy" id="861298"/>
    <lineage>
        <taxon>Bacteria</taxon>
        <taxon>Pseudomonadati</taxon>
        <taxon>Pseudomonadota</taxon>
        <taxon>Gammaproteobacteria</taxon>
        <taxon>Vibrionales</taxon>
        <taxon>Vibrionaceae</taxon>
        <taxon>Vibrio</taxon>
    </lineage>
</organism>
<evidence type="ECO:0000313" key="8">
    <source>
        <dbReference type="Proteomes" id="UP000198854"/>
    </source>
</evidence>
<dbReference type="Pfam" id="PF03466">
    <property type="entry name" value="LysR_substrate"/>
    <property type="match status" value="1"/>
</dbReference>
<dbReference type="OrthoDB" id="9786526at2"/>
<dbReference type="Gene3D" id="3.40.190.290">
    <property type="match status" value="1"/>
</dbReference>
<keyword evidence="2" id="KW-0805">Transcription regulation</keyword>
<evidence type="ECO:0000256" key="3">
    <source>
        <dbReference type="ARBA" id="ARBA00023125"/>
    </source>
</evidence>
<dbReference type="InterPro" id="IPR005119">
    <property type="entry name" value="LysR_subst-bd"/>
</dbReference>
<evidence type="ECO:0000256" key="2">
    <source>
        <dbReference type="ARBA" id="ARBA00023015"/>
    </source>
</evidence>
<dbReference type="GO" id="GO:0003700">
    <property type="term" value="F:DNA-binding transcription factor activity"/>
    <property type="evidence" value="ECO:0007669"/>
    <property type="project" value="InterPro"/>
</dbReference>
<dbReference type="InterPro" id="IPR000847">
    <property type="entry name" value="LysR_HTH_N"/>
</dbReference>
<reference evidence="7 8" key="1">
    <citation type="submission" date="2016-10" db="EMBL/GenBank/DDBJ databases">
        <authorList>
            <person name="de Groot N.N."/>
        </authorList>
    </citation>
    <scope>NUCLEOTIDE SEQUENCE [LARGE SCALE GENOMIC DNA]</scope>
    <source>
        <strain evidence="7 8">CGMCC 1.10228</strain>
    </source>
</reference>
<dbReference type="PANTHER" id="PTHR30537:SF5">
    <property type="entry name" value="HTH-TYPE TRANSCRIPTIONAL ACTIVATOR TTDR-RELATED"/>
    <property type="match status" value="1"/>
</dbReference>
<dbReference type="AlphaFoldDB" id="A0A1G7XXX3"/>
<proteinExistence type="inferred from homology"/>
<dbReference type="Gene3D" id="1.10.10.10">
    <property type="entry name" value="Winged helix-like DNA-binding domain superfamily/Winged helix DNA-binding domain"/>
    <property type="match status" value="1"/>
</dbReference>
<evidence type="ECO:0000313" key="7">
    <source>
        <dbReference type="EMBL" id="SDG88876.1"/>
    </source>
</evidence>
<dbReference type="InterPro" id="IPR058163">
    <property type="entry name" value="LysR-type_TF_proteobact-type"/>
</dbReference>
<feature type="domain" description="HTH lysR-type" evidence="5">
    <location>
        <begin position="2"/>
        <end position="59"/>
    </location>
</feature>
<dbReference type="Proteomes" id="UP000198854">
    <property type="component" value="Unassembled WGS sequence"/>
</dbReference>
<dbReference type="SUPFAM" id="SSF53850">
    <property type="entry name" value="Periplasmic binding protein-like II"/>
    <property type="match status" value="1"/>
</dbReference>
<keyword evidence="3 7" id="KW-0238">DNA-binding</keyword>
<dbReference type="RefSeq" id="WP_093269500.1">
    <property type="nucleotide sequence ID" value="NZ_FNDD01000002.1"/>
</dbReference>
<dbReference type="InterPro" id="IPR036390">
    <property type="entry name" value="WH_DNA-bd_sf"/>
</dbReference>
<dbReference type="GO" id="GO:0003677">
    <property type="term" value="F:DNA binding"/>
    <property type="evidence" value="ECO:0007669"/>
    <property type="project" value="UniProtKB-KW"/>
</dbReference>
<dbReference type="PROSITE" id="PS50931">
    <property type="entry name" value="HTH_LYSR"/>
    <property type="match status" value="1"/>
</dbReference>
<dbReference type="EMBL" id="FNDD01000004">
    <property type="protein sequence ID" value="SDG88876.1"/>
    <property type="molecule type" value="Genomic_DNA"/>
</dbReference>
<dbReference type="SUPFAM" id="SSF46785">
    <property type="entry name" value="Winged helix' DNA-binding domain"/>
    <property type="match status" value="1"/>
</dbReference>
<keyword evidence="8" id="KW-1185">Reference proteome</keyword>
<dbReference type="STRING" id="861298.SAMN04488136_102290"/>
<protein>
    <submittedName>
        <fullName evidence="7">DNA-binding transcriptional regulator, LysR family</fullName>
    </submittedName>
</protein>
<evidence type="ECO:0000313" key="6">
    <source>
        <dbReference type="EMBL" id="SDG77464.1"/>
    </source>
</evidence>
<accession>A0A1G7XXX3</accession>
<gene>
    <name evidence="6" type="ORF">SAMN04488136_102290</name>
    <name evidence="7" type="ORF">SAMN04488136_10494</name>
</gene>